<dbReference type="Pfam" id="PF20112">
    <property type="entry name" value="DUF6502"/>
    <property type="match status" value="1"/>
</dbReference>
<accession>A0A3B0WBU8</accession>
<name>A0A3B0WBU8_9ZZZZ</name>
<evidence type="ECO:0000313" key="1">
    <source>
        <dbReference type="EMBL" id="VAW48662.1"/>
    </source>
</evidence>
<organism evidence="1">
    <name type="scientific">hydrothermal vent metagenome</name>
    <dbReference type="NCBI Taxonomy" id="652676"/>
    <lineage>
        <taxon>unclassified sequences</taxon>
        <taxon>metagenomes</taxon>
        <taxon>ecological metagenomes</taxon>
    </lineage>
</organism>
<reference evidence="1" key="1">
    <citation type="submission" date="2018-06" db="EMBL/GenBank/DDBJ databases">
        <authorList>
            <person name="Zhirakovskaya E."/>
        </authorList>
    </citation>
    <scope>NUCLEOTIDE SEQUENCE</scope>
</reference>
<dbReference type="InterPro" id="IPR045445">
    <property type="entry name" value="DUF6502"/>
</dbReference>
<gene>
    <name evidence="1" type="ORF">MNBD_GAMMA03-1379</name>
</gene>
<proteinExistence type="predicted"/>
<dbReference type="AlphaFoldDB" id="A0A3B0WBU8"/>
<sequence length="276" mass="31273">MKNTLQQALTRSATKILRPLARIMIRNGVSCGTFEELVRKAYVDEAFALNEEKKGKITVSSISAQTGLSRKEVKRLHDLNSEPSDSSNKQKYNRATRVISGWINDQRFTNHNGQPTPLKLNHNDSHSFATLVKLYSGDITPKAMLDLLLEAECVQTIQDNVHLIKQAYLPGNDSPEIAFILGNDANELIQTIGHNMNSESNLKRFQRKVSTHKLAKEAKKTFQHISAKHAQALLEELDAWLIEHETDDQTDTQYVSLGIYYYESNNNEESSHETQH</sequence>
<dbReference type="EMBL" id="UOFC01000221">
    <property type="protein sequence ID" value="VAW48662.1"/>
    <property type="molecule type" value="Genomic_DNA"/>
</dbReference>
<protein>
    <submittedName>
        <fullName evidence="1">Uncharacterized protein</fullName>
    </submittedName>
</protein>